<keyword evidence="2" id="KW-1185">Reference proteome</keyword>
<proteinExistence type="predicted"/>
<name>A0A108UB76_9GAMM</name>
<comment type="caution">
    <text evidence="1">The sequence shown here is derived from an EMBL/GenBank/DDBJ whole genome shotgun (WGS) entry which is preliminary data.</text>
</comment>
<dbReference type="EMBL" id="JAJA02000001">
    <property type="protein sequence ID" value="KWS05924.1"/>
    <property type="molecule type" value="Genomic_DNA"/>
</dbReference>
<evidence type="ECO:0000313" key="1">
    <source>
        <dbReference type="EMBL" id="KWS05924.1"/>
    </source>
</evidence>
<reference evidence="1 2" key="1">
    <citation type="journal article" date="2014" name="Genome Announc.">
        <title>Draft Genome Sequence of Lysobacter capsici AZ78, a Bacterium Antagonistic to Plant-Pathogenic Oomycetes.</title>
        <authorList>
            <person name="Puopolo G."/>
            <person name="Sonego P."/>
            <person name="Engelen K."/>
            <person name="Pertot I."/>
        </authorList>
    </citation>
    <scope>NUCLEOTIDE SEQUENCE [LARGE SCALE GENOMIC DNA]</scope>
    <source>
        <strain evidence="1 2">AZ78</strain>
    </source>
</reference>
<sequence length="38" mass="4213">MLGAATDGDWSSLHQNDNIDDARLRATSSYSQGWVCNR</sequence>
<organism evidence="1 2">
    <name type="scientific">Lysobacter capsici AZ78</name>
    <dbReference type="NCBI Taxonomy" id="1444315"/>
    <lineage>
        <taxon>Bacteria</taxon>
        <taxon>Pseudomonadati</taxon>
        <taxon>Pseudomonadota</taxon>
        <taxon>Gammaproteobacteria</taxon>
        <taxon>Lysobacterales</taxon>
        <taxon>Lysobacteraceae</taxon>
        <taxon>Lysobacter</taxon>
    </lineage>
</organism>
<accession>A0A108UB76</accession>
<gene>
    <name evidence="1" type="ORF">AZ78_3478</name>
</gene>
<evidence type="ECO:0000313" key="2">
    <source>
        <dbReference type="Proteomes" id="UP000023435"/>
    </source>
</evidence>
<protein>
    <submittedName>
        <fullName evidence="1">Uncharacterized protein</fullName>
    </submittedName>
</protein>
<dbReference type="Proteomes" id="UP000023435">
    <property type="component" value="Unassembled WGS sequence"/>
</dbReference>
<dbReference type="AlphaFoldDB" id="A0A108UB76"/>